<evidence type="ECO:0000256" key="4">
    <source>
        <dbReference type="SAM" id="SignalP"/>
    </source>
</evidence>
<proteinExistence type="predicted"/>
<evidence type="ECO:0000256" key="1">
    <source>
        <dbReference type="ARBA" id="ARBA00022737"/>
    </source>
</evidence>
<protein>
    <submittedName>
        <fullName evidence="5">Tetratricopeptide repeat protein</fullName>
    </submittedName>
</protein>
<dbReference type="InterPro" id="IPR013105">
    <property type="entry name" value="TPR_2"/>
</dbReference>
<evidence type="ECO:0000256" key="3">
    <source>
        <dbReference type="PROSITE-ProRule" id="PRU00339"/>
    </source>
</evidence>
<accession>A0ABT6G1Z2</accession>
<gene>
    <name evidence="5" type="ORF">P7122_09290</name>
</gene>
<dbReference type="PROSITE" id="PS50293">
    <property type="entry name" value="TPR_REGION"/>
    <property type="match status" value="1"/>
</dbReference>
<dbReference type="EMBL" id="JARSBN010000004">
    <property type="protein sequence ID" value="MDG4716065.1"/>
    <property type="molecule type" value="Genomic_DNA"/>
</dbReference>
<keyword evidence="2 3" id="KW-0802">TPR repeat</keyword>
<dbReference type="Pfam" id="PF07719">
    <property type="entry name" value="TPR_2"/>
    <property type="match status" value="1"/>
</dbReference>
<evidence type="ECO:0000313" key="5">
    <source>
        <dbReference type="EMBL" id="MDG4716065.1"/>
    </source>
</evidence>
<sequence length="464" mass="53370">MKLKSIVFSMVLLLGFGITAQTELECKTNLSNAHVATQAKNYDAAYEPWLYLKKNCPDLNLAIYVDGEKILKHKIENSKGEVQLSFVNALLDLWIQRYEHFKNDTPKGEFDAKACQLQYDYREELSKTSLELFGCFDTAFGADKETFTHPKSLYTYFSLMVELFDEGKKSPTELFETYDDVSEKIEVEIQNYSEKLNALVEKVDSGGALTGSEENKKRAYESYLKNYTLIQNNMNVIIDKRATCKNLIPLYTKDFELHQNDSIWLKRSVSRMYHKDCTDDDLYEKLVKQYDKVAPSADTKVYIATLLFKKGKDKEALEYLGKAGELETRPYKKANIMFRIGTILKEKRQYSKARNYLSEALKLNPSNGKPHLLIALMYHDSAKDKNCGKDNFEQRAIFWLAAEEAQKASRVDPTLNDLVQKYVDSYLAKAPTKEEIFLSGLAGKTLKIGCWINRTIKVPDVDWH</sequence>
<keyword evidence="4" id="KW-0732">Signal</keyword>
<dbReference type="Gene3D" id="1.25.40.10">
    <property type="entry name" value="Tetratricopeptide repeat domain"/>
    <property type="match status" value="1"/>
</dbReference>
<name>A0ABT6G1Z2_9FLAO</name>
<feature type="repeat" description="TPR" evidence="3">
    <location>
        <begin position="334"/>
        <end position="367"/>
    </location>
</feature>
<feature type="signal peptide" evidence="4">
    <location>
        <begin position="1"/>
        <end position="20"/>
    </location>
</feature>
<dbReference type="RefSeq" id="WP_278005512.1">
    <property type="nucleotide sequence ID" value="NZ_JARSBN010000004.1"/>
</dbReference>
<organism evidence="5 6">
    <name type="scientific">Winogradskyella marincola</name>
    <dbReference type="NCBI Taxonomy" id="3037795"/>
    <lineage>
        <taxon>Bacteria</taxon>
        <taxon>Pseudomonadati</taxon>
        <taxon>Bacteroidota</taxon>
        <taxon>Flavobacteriia</taxon>
        <taxon>Flavobacteriales</taxon>
        <taxon>Flavobacteriaceae</taxon>
        <taxon>Winogradskyella</taxon>
    </lineage>
</organism>
<dbReference type="SMART" id="SM00028">
    <property type="entry name" value="TPR"/>
    <property type="match status" value="2"/>
</dbReference>
<dbReference type="Proteomes" id="UP001529085">
    <property type="component" value="Unassembled WGS sequence"/>
</dbReference>
<feature type="chain" id="PRO_5045840839" evidence="4">
    <location>
        <begin position="21"/>
        <end position="464"/>
    </location>
</feature>
<dbReference type="PROSITE" id="PS50005">
    <property type="entry name" value="TPR"/>
    <property type="match status" value="1"/>
</dbReference>
<evidence type="ECO:0000313" key="6">
    <source>
        <dbReference type="Proteomes" id="UP001529085"/>
    </source>
</evidence>
<reference evidence="5 6" key="1">
    <citation type="submission" date="2023-03" db="EMBL/GenBank/DDBJ databases">
        <title>Strain YYF002 represents a novel species in the genus Winogradskyella isolated from seawater.</title>
        <authorList>
            <person name="Fu Z.-Y."/>
        </authorList>
    </citation>
    <scope>NUCLEOTIDE SEQUENCE [LARGE SCALE GENOMIC DNA]</scope>
    <source>
        <strain evidence="5 6">YYF002</strain>
    </source>
</reference>
<comment type="caution">
    <text evidence="5">The sequence shown here is derived from an EMBL/GenBank/DDBJ whole genome shotgun (WGS) entry which is preliminary data.</text>
</comment>
<dbReference type="InterPro" id="IPR011990">
    <property type="entry name" value="TPR-like_helical_dom_sf"/>
</dbReference>
<keyword evidence="6" id="KW-1185">Reference proteome</keyword>
<keyword evidence="1" id="KW-0677">Repeat</keyword>
<dbReference type="InterPro" id="IPR019734">
    <property type="entry name" value="TPR_rpt"/>
</dbReference>
<dbReference type="SUPFAM" id="SSF48452">
    <property type="entry name" value="TPR-like"/>
    <property type="match status" value="1"/>
</dbReference>
<evidence type="ECO:0000256" key="2">
    <source>
        <dbReference type="ARBA" id="ARBA00022803"/>
    </source>
</evidence>